<evidence type="ECO:0000256" key="6">
    <source>
        <dbReference type="ARBA" id="ARBA00022801"/>
    </source>
</evidence>
<evidence type="ECO:0000313" key="16">
    <source>
        <dbReference type="Proteomes" id="UP000242881"/>
    </source>
</evidence>
<accession>A0A2J6WRK4</accession>
<dbReference type="PROSITE" id="PS51273">
    <property type="entry name" value="GATASE_TYPE_1"/>
    <property type="match status" value="1"/>
</dbReference>
<keyword evidence="6 12" id="KW-0378">Hydrolase</keyword>
<dbReference type="PIRSF" id="PIRSF000495">
    <property type="entry name" value="Amidotransf_hisH"/>
    <property type="match status" value="1"/>
</dbReference>
<dbReference type="EC" id="4.3.2.10" evidence="12"/>
<feature type="domain" description="Glutamine amidotransferase" evidence="14">
    <location>
        <begin position="4"/>
        <end position="196"/>
    </location>
</feature>
<evidence type="ECO:0000256" key="12">
    <source>
        <dbReference type="HAMAP-Rule" id="MF_00278"/>
    </source>
</evidence>
<dbReference type="AlphaFoldDB" id="A0A2J6WRK4"/>
<evidence type="ECO:0000256" key="1">
    <source>
        <dbReference type="ARBA" id="ARBA00004496"/>
    </source>
</evidence>
<keyword evidence="5 12" id="KW-0028">Amino-acid biosynthesis</keyword>
<evidence type="ECO:0000256" key="10">
    <source>
        <dbReference type="ARBA" id="ARBA00047838"/>
    </source>
</evidence>
<dbReference type="EC" id="3.5.1.2" evidence="12"/>
<evidence type="ECO:0000256" key="2">
    <source>
        <dbReference type="ARBA" id="ARBA00005091"/>
    </source>
</evidence>
<dbReference type="Proteomes" id="UP000242881">
    <property type="component" value="Unassembled WGS sequence"/>
</dbReference>
<dbReference type="NCBIfam" id="TIGR01855">
    <property type="entry name" value="IMP_synth_hisH"/>
    <property type="match status" value="1"/>
</dbReference>
<dbReference type="GO" id="GO:0004359">
    <property type="term" value="F:glutaminase activity"/>
    <property type="evidence" value="ECO:0007669"/>
    <property type="project" value="UniProtKB-EC"/>
</dbReference>
<dbReference type="CDD" id="cd01748">
    <property type="entry name" value="GATase1_IGP_Synthase"/>
    <property type="match status" value="1"/>
</dbReference>
<dbReference type="InterPro" id="IPR029062">
    <property type="entry name" value="Class_I_gatase-like"/>
</dbReference>
<gene>
    <name evidence="12 15" type="primary">hisH</name>
    <name evidence="15" type="ORF">C0187_00285</name>
</gene>
<dbReference type="PANTHER" id="PTHR42701:SF1">
    <property type="entry name" value="IMIDAZOLE GLYCEROL PHOSPHATE SYNTHASE SUBUNIT HISH"/>
    <property type="match status" value="1"/>
</dbReference>
<dbReference type="UniPathway" id="UPA00031">
    <property type="reaction ID" value="UER00010"/>
</dbReference>
<sequence length="202" mass="22764">MIGIVDYGMGNLKSVYNAFKKLGIDAKIVSDERDIKDLDKLILPGVGAFGDCMKGLIDRGLIDSVKSFIASGKPFLGICVGMQLLFEKSLEFGEQIGLGYFKGTVKRFPEKGRFKIPHMGWNQINILKRHSLIDGIENGTYFYFVHSYYAPVVEETIISCDYIDNFSAMVVRDNIAAVQFHPEKSQDKGLRILKNFGEWRCC</sequence>
<dbReference type="FunFam" id="3.40.50.880:FF:000009">
    <property type="entry name" value="Imidazole glycerol phosphate synthase subunit HisH"/>
    <property type="match status" value="1"/>
</dbReference>
<comment type="catalytic activity">
    <reaction evidence="10 12">
        <text>5-[(5-phospho-1-deoxy-D-ribulos-1-ylimino)methylamino]-1-(5-phospho-beta-D-ribosyl)imidazole-4-carboxamide + L-glutamine = D-erythro-1-(imidazol-4-yl)glycerol 3-phosphate + 5-amino-1-(5-phospho-beta-D-ribosyl)imidazole-4-carboxamide + L-glutamate + H(+)</text>
        <dbReference type="Rhea" id="RHEA:24793"/>
        <dbReference type="ChEBI" id="CHEBI:15378"/>
        <dbReference type="ChEBI" id="CHEBI:29985"/>
        <dbReference type="ChEBI" id="CHEBI:58278"/>
        <dbReference type="ChEBI" id="CHEBI:58359"/>
        <dbReference type="ChEBI" id="CHEBI:58475"/>
        <dbReference type="ChEBI" id="CHEBI:58525"/>
        <dbReference type="EC" id="4.3.2.10"/>
    </reaction>
</comment>
<evidence type="ECO:0000256" key="9">
    <source>
        <dbReference type="ARBA" id="ARBA00023239"/>
    </source>
</evidence>
<evidence type="ECO:0000256" key="8">
    <source>
        <dbReference type="ARBA" id="ARBA00023102"/>
    </source>
</evidence>
<feature type="active site" evidence="12 13">
    <location>
        <position position="183"/>
    </location>
</feature>
<dbReference type="InterPro" id="IPR010139">
    <property type="entry name" value="Imidazole-glycPsynth_HisH"/>
</dbReference>
<dbReference type="GO" id="GO:0005737">
    <property type="term" value="C:cytoplasm"/>
    <property type="evidence" value="ECO:0007669"/>
    <property type="project" value="UniProtKB-SubCell"/>
</dbReference>
<feature type="active site" evidence="12 13">
    <location>
        <position position="181"/>
    </location>
</feature>
<evidence type="ECO:0000256" key="7">
    <source>
        <dbReference type="ARBA" id="ARBA00022962"/>
    </source>
</evidence>
<comment type="catalytic activity">
    <reaction evidence="11 12">
        <text>L-glutamine + H2O = L-glutamate + NH4(+)</text>
        <dbReference type="Rhea" id="RHEA:15889"/>
        <dbReference type="ChEBI" id="CHEBI:15377"/>
        <dbReference type="ChEBI" id="CHEBI:28938"/>
        <dbReference type="ChEBI" id="CHEBI:29985"/>
        <dbReference type="ChEBI" id="CHEBI:58359"/>
        <dbReference type="EC" id="3.5.1.2"/>
    </reaction>
</comment>
<evidence type="ECO:0000259" key="14">
    <source>
        <dbReference type="Pfam" id="PF00117"/>
    </source>
</evidence>
<keyword evidence="7 12" id="KW-0315">Glutamine amidotransferase</keyword>
<evidence type="ECO:0000256" key="13">
    <source>
        <dbReference type="PIRSR" id="PIRSR000495-1"/>
    </source>
</evidence>
<comment type="subcellular location">
    <subcellularLocation>
        <location evidence="1 12">Cytoplasm</location>
    </subcellularLocation>
</comment>
<dbReference type="EMBL" id="PNIN01000004">
    <property type="protein sequence ID" value="PMP73018.1"/>
    <property type="molecule type" value="Genomic_DNA"/>
</dbReference>
<proteinExistence type="inferred from homology"/>
<dbReference type="PANTHER" id="PTHR42701">
    <property type="entry name" value="IMIDAZOLE GLYCEROL PHOSPHATE SYNTHASE SUBUNIT HISH"/>
    <property type="match status" value="1"/>
</dbReference>
<keyword evidence="4 12" id="KW-0963">Cytoplasm</keyword>
<dbReference type="GO" id="GO:0016829">
    <property type="term" value="F:lyase activity"/>
    <property type="evidence" value="ECO:0007669"/>
    <property type="project" value="UniProtKB-KW"/>
</dbReference>
<evidence type="ECO:0000256" key="5">
    <source>
        <dbReference type="ARBA" id="ARBA00022605"/>
    </source>
</evidence>
<comment type="subunit">
    <text evidence="3 12">Heterodimer of HisH and HisF.</text>
</comment>
<dbReference type="HAMAP" id="MF_00278">
    <property type="entry name" value="HisH"/>
    <property type="match status" value="1"/>
</dbReference>
<evidence type="ECO:0000313" key="15">
    <source>
        <dbReference type="EMBL" id="PMP73018.1"/>
    </source>
</evidence>
<name>A0A2J6WRK4_9BACT</name>
<dbReference type="InterPro" id="IPR017926">
    <property type="entry name" value="GATASE"/>
</dbReference>
<keyword evidence="9 12" id="KW-0456">Lyase</keyword>
<organism evidence="15 16">
    <name type="scientific">Calditerrivibrio nitroreducens</name>
    <dbReference type="NCBI Taxonomy" id="477976"/>
    <lineage>
        <taxon>Bacteria</taxon>
        <taxon>Pseudomonadati</taxon>
        <taxon>Deferribacterota</taxon>
        <taxon>Deferribacteres</taxon>
        <taxon>Deferribacterales</taxon>
        <taxon>Calditerrivibrionaceae</taxon>
    </lineage>
</organism>
<dbReference type="Pfam" id="PF00117">
    <property type="entry name" value="GATase"/>
    <property type="match status" value="1"/>
</dbReference>
<protein>
    <recommendedName>
        <fullName evidence="12">Imidazole glycerol phosphate synthase subunit HisH</fullName>
        <ecNumber evidence="12">4.3.2.10</ecNumber>
    </recommendedName>
    <alternativeName>
        <fullName evidence="12">IGP synthase glutaminase subunit</fullName>
        <ecNumber evidence="12">3.5.1.2</ecNumber>
    </alternativeName>
    <alternativeName>
        <fullName evidence="12">IGP synthase subunit HisH</fullName>
    </alternativeName>
    <alternativeName>
        <fullName evidence="12">ImGP synthase subunit HisH</fullName>
        <shortName evidence="12">IGPS subunit HisH</shortName>
    </alternativeName>
</protein>
<dbReference type="GO" id="GO:0000107">
    <property type="term" value="F:imidazoleglycerol-phosphate synthase activity"/>
    <property type="evidence" value="ECO:0007669"/>
    <property type="project" value="UniProtKB-UniRule"/>
</dbReference>
<dbReference type="SUPFAM" id="SSF52317">
    <property type="entry name" value="Class I glutamine amidotransferase-like"/>
    <property type="match status" value="1"/>
</dbReference>
<comment type="function">
    <text evidence="12">IGPS catalyzes the conversion of PRFAR and glutamine to IGP, AICAR and glutamate. The HisH subunit catalyzes the hydrolysis of glutamine to glutamate and ammonia as part of the synthesis of IGP and AICAR. The resulting ammonia molecule is channeled to the active site of HisF.</text>
</comment>
<keyword evidence="8 12" id="KW-0368">Histidine biosynthesis</keyword>
<comment type="caution">
    <text evidence="15">The sequence shown here is derived from an EMBL/GenBank/DDBJ whole genome shotgun (WGS) entry which is preliminary data.</text>
</comment>
<dbReference type="Gene3D" id="3.40.50.880">
    <property type="match status" value="1"/>
</dbReference>
<evidence type="ECO:0000256" key="11">
    <source>
        <dbReference type="ARBA" id="ARBA00049534"/>
    </source>
</evidence>
<dbReference type="GO" id="GO:0000105">
    <property type="term" value="P:L-histidine biosynthetic process"/>
    <property type="evidence" value="ECO:0007669"/>
    <property type="project" value="UniProtKB-UniRule"/>
</dbReference>
<comment type="pathway">
    <text evidence="2 12">Amino-acid biosynthesis; L-histidine biosynthesis; L-histidine from 5-phospho-alpha-D-ribose 1-diphosphate: step 5/9.</text>
</comment>
<evidence type="ECO:0000256" key="4">
    <source>
        <dbReference type="ARBA" id="ARBA00022490"/>
    </source>
</evidence>
<evidence type="ECO:0000256" key="3">
    <source>
        <dbReference type="ARBA" id="ARBA00011152"/>
    </source>
</evidence>
<reference evidence="15 16" key="1">
    <citation type="submission" date="2018-01" db="EMBL/GenBank/DDBJ databases">
        <title>Metagenomic assembled genomes from two thermal pools in the Uzon Caldera, Kamchatka, Russia.</title>
        <authorList>
            <person name="Wilkins L."/>
            <person name="Ettinger C."/>
        </authorList>
    </citation>
    <scope>NUCLEOTIDE SEQUENCE [LARGE SCALE GENOMIC DNA]</scope>
    <source>
        <strain evidence="15">ZAV-05</strain>
    </source>
</reference>
<feature type="active site" description="Nucleophile" evidence="12 13">
    <location>
        <position position="79"/>
    </location>
</feature>
<dbReference type="RefSeq" id="WP_424606357.1">
    <property type="nucleotide sequence ID" value="NZ_JBNAVA010000018.1"/>
</dbReference>